<feature type="domain" description="Beta-lactamase-related" evidence="1">
    <location>
        <begin position="26"/>
        <end position="291"/>
    </location>
</feature>
<evidence type="ECO:0000313" key="2">
    <source>
        <dbReference type="EMBL" id="TPX32789.1"/>
    </source>
</evidence>
<dbReference type="OrthoDB" id="5946976at2759"/>
<dbReference type="RefSeq" id="XP_031023926.1">
    <property type="nucleotide sequence ID" value="XM_031170102.1"/>
</dbReference>
<comment type="caution">
    <text evidence="2">The sequence shown here is derived from an EMBL/GenBank/DDBJ whole genome shotgun (WGS) entry which is preliminary data.</text>
</comment>
<protein>
    <recommendedName>
        <fullName evidence="1">Beta-lactamase-related domain-containing protein</fullName>
    </recommendedName>
</protein>
<dbReference type="InterPro" id="IPR052907">
    <property type="entry name" value="Beta-lactamase/esterase"/>
</dbReference>
<dbReference type="PANTHER" id="PTHR43319">
    <property type="entry name" value="BETA-LACTAMASE-RELATED"/>
    <property type="match status" value="1"/>
</dbReference>
<organism evidence="2 3">
    <name type="scientific">Synchytrium microbalum</name>
    <dbReference type="NCBI Taxonomy" id="1806994"/>
    <lineage>
        <taxon>Eukaryota</taxon>
        <taxon>Fungi</taxon>
        <taxon>Fungi incertae sedis</taxon>
        <taxon>Chytridiomycota</taxon>
        <taxon>Chytridiomycota incertae sedis</taxon>
        <taxon>Chytridiomycetes</taxon>
        <taxon>Synchytriales</taxon>
        <taxon>Synchytriaceae</taxon>
        <taxon>Synchytrium</taxon>
    </lineage>
</organism>
<name>A0A507C158_9FUNG</name>
<evidence type="ECO:0000313" key="3">
    <source>
        <dbReference type="Proteomes" id="UP000319731"/>
    </source>
</evidence>
<dbReference type="Pfam" id="PF00144">
    <property type="entry name" value="Beta-lactamase"/>
    <property type="match status" value="1"/>
</dbReference>
<dbReference type="Gene3D" id="3.40.710.10">
    <property type="entry name" value="DD-peptidase/beta-lactamase superfamily"/>
    <property type="match status" value="1"/>
</dbReference>
<dbReference type="STRING" id="1806994.A0A507C158"/>
<dbReference type="Proteomes" id="UP000319731">
    <property type="component" value="Unassembled WGS sequence"/>
</dbReference>
<dbReference type="GeneID" id="42005399"/>
<dbReference type="AlphaFoldDB" id="A0A507C158"/>
<dbReference type="InterPro" id="IPR001466">
    <property type="entry name" value="Beta-lactam-related"/>
</dbReference>
<dbReference type="EMBL" id="QEAO01000026">
    <property type="protein sequence ID" value="TPX32789.1"/>
    <property type="molecule type" value="Genomic_DNA"/>
</dbReference>
<dbReference type="PANTHER" id="PTHR43319:SF3">
    <property type="entry name" value="BETA-LACTAMASE-RELATED DOMAIN-CONTAINING PROTEIN"/>
    <property type="match status" value="1"/>
</dbReference>
<proteinExistence type="predicted"/>
<reference evidence="2 3" key="1">
    <citation type="journal article" date="2019" name="Sci. Rep.">
        <title>Comparative genomics of chytrid fungi reveal insights into the obligate biotrophic and pathogenic lifestyle of Synchytrium endobioticum.</title>
        <authorList>
            <person name="van de Vossenberg B.T.L.H."/>
            <person name="Warris S."/>
            <person name="Nguyen H.D.T."/>
            <person name="van Gent-Pelzer M.P.E."/>
            <person name="Joly D.L."/>
            <person name="van de Geest H.C."/>
            <person name="Bonants P.J.M."/>
            <person name="Smith D.S."/>
            <person name="Levesque C.A."/>
            <person name="van der Lee T.A.J."/>
        </authorList>
    </citation>
    <scope>NUCLEOTIDE SEQUENCE [LARGE SCALE GENOMIC DNA]</scope>
    <source>
        <strain evidence="2 3">JEL517</strain>
    </source>
</reference>
<sequence length="362" mass="40596">MALVVNPTPNDWNVKGFVAPGFESVERAFKTNLQNGDEVGASVTAYYKGKKVVDLTGGYFDTSYNKPYDNKTLQVVFSSGKCIEAVLVARLVQDGLFSYDDKITKYWPEFGANGKQNVTIKDLMGHRAGVSYLDGKERRPNAEQWSNLDVLAKMIADQPHNFDGKSVQSYHSFTRGWFLNEIVRRADPQHRTLGKFAELLLVKPLGIEFFYGIPAEINARVSPLIHYPYGRKDLAPLPPVTQPHTNPTVALKVNSSVRGPYQQVINTYEGRRGEGTSFSGITNSNGLAKIAALMANGGELDGYSYLTKQALDEASQLQELQTDLCLEKKNYYTFAGWGNWPHARLPHQWGEGANYDPNWEWW</sequence>
<evidence type="ECO:0000259" key="1">
    <source>
        <dbReference type="Pfam" id="PF00144"/>
    </source>
</evidence>
<dbReference type="InterPro" id="IPR012338">
    <property type="entry name" value="Beta-lactam/transpept-like"/>
</dbReference>
<dbReference type="SUPFAM" id="SSF56601">
    <property type="entry name" value="beta-lactamase/transpeptidase-like"/>
    <property type="match status" value="1"/>
</dbReference>
<keyword evidence="3" id="KW-1185">Reference proteome</keyword>
<accession>A0A507C158</accession>
<gene>
    <name evidence="2" type="ORF">SmJEL517_g04174</name>
</gene>